<feature type="compositionally biased region" description="Basic and acidic residues" evidence="1">
    <location>
        <begin position="388"/>
        <end position="397"/>
    </location>
</feature>
<feature type="region of interest" description="Disordered" evidence="1">
    <location>
        <begin position="376"/>
        <end position="424"/>
    </location>
</feature>
<dbReference type="HOGENOM" id="CLU_051524_0_0_1"/>
<name>A0A0D2FWX0_9EURO</name>
<dbReference type="GeneID" id="25292854"/>
<evidence type="ECO:0000313" key="3">
    <source>
        <dbReference type="Proteomes" id="UP000053617"/>
    </source>
</evidence>
<organism evidence="2 3">
    <name type="scientific">Rhinocladiella mackenziei CBS 650.93</name>
    <dbReference type="NCBI Taxonomy" id="1442369"/>
    <lineage>
        <taxon>Eukaryota</taxon>
        <taxon>Fungi</taxon>
        <taxon>Dikarya</taxon>
        <taxon>Ascomycota</taxon>
        <taxon>Pezizomycotina</taxon>
        <taxon>Eurotiomycetes</taxon>
        <taxon>Chaetothyriomycetidae</taxon>
        <taxon>Chaetothyriales</taxon>
        <taxon>Herpotrichiellaceae</taxon>
        <taxon>Rhinocladiella</taxon>
    </lineage>
</organism>
<reference evidence="2 3" key="1">
    <citation type="submission" date="2015-01" db="EMBL/GenBank/DDBJ databases">
        <title>The Genome Sequence of Rhinocladiella mackenzie CBS 650.93.</title>
        <authorList>
            <consortium name="The Broad Institute Genomics Platform"/>
            <person name="Cuomo C."/>
            <person name="de Hoog S."/>
            <person name="Gorbushina A."/>
            <person name="Stielow B."/>
            <person name="Teixiera M."/>
            <person name="Abouelleil A."/>
            <person name="Chapman S.B."/>
            <person name="Priest M."/>
            <person name="Young S.K."/>
            <person name="Wortman J."/>
            <person name="Nusbaum C."/>
            <person name="Birren B."/>
        </authorList>
    </citation>
    <scope>NUCLEOTIDE SEQUENCE [LARGE SCALE GENOMIC DNA]</scope>
    <source>
        <strain evidence="2 3">CBS 650.93</strain>
    </source>
</reference>
<dbReference type="RefSeq" id="XP_013273943.1">
    <property type="nucleotide sequence ID" value="XM_013418489.1"/>
</dbReference>
<dbReference type="Proteomes" id="UP000053617">
    <property type="component" value="Unassembled WGS sequence"/>
</dbReference>
<protein>
    <submittedName>
        <fullName evidence="2">Uncharacterized protein</fullName>
    </submittedName>
</protein>
<proteinExistence type="predicted"/>
<evidence type="ECO:0000313" key="2">
    <source>
        <dbReference type="EMBL" id="KIX06807.1"/>
    </source>
</evidence>
<dbReference type="OrthoDB" id="5273928at2759"/>
<evidence type="ECO:0000256" key="1">
    <source>
        <dbReference type="SAM" id="MobiDB-lite"/>
    </source>
</evidence>
<dbReference type="VEuPathDB" id="FungiDB:Z518_04783"/>
<sequence length="434" mass="49676">MAMKSAIALSRRKAPSHKPSLGYSRPTRDHKFDSESGQVFSEIEVPLNRKQYSDWIGEPKTPALVKKPPRNGAGARSLAEMAIIKIALEFRVLNADHFTHIPWAMAQRVWNDVLSMRRESFHVWRTLASAYPDAEEFGQREYRYLLEIKQLLQPVSEYYTGITSPGNNWLTCLRVSPKQMATSDFLSIHTITNLAILDLSDGQITIDDISSRYDERMMRAWAELAASGQAFQHLRVILLGWQENLSGWIFKYVDRFPSLCHIIVTDCPRMHQRNRGDWESLSIAAGWDARHAKKSARSLRPIIGDQDFHFGSVSGCYYDSIELFRNLAHARRPNLVDRLPLLEVWLGSPRQWSHIVDDFPSTRTIFFENLKTHARAEKAKRSPVSNRDQAKRVRNRELAPPGTLSPPPKRGPQTRPMMRSNGKSVADLLCEFQA</sequence>
<accession>A0A0D2FWX0</accession>
<gene>
    <name evidence="2" type="ORF">Z518_04783</name>
</gene>
<dbReference type="EMBL" id="KN847477">
    <property type="protein sequence ID" value="KIX06807.1"/>
    <property type="molecule type" value="Genomic_DNA"/>
</dbReference>
<dbReference type="AlphaFoldDB" id="A0A0D2FWX0"/>
<keyword evidence="3" id="KW-1185">Reference proteome</keyword>
<feature type="region of interest" description="Disordered" evidence="1">
    <location>
        <begin position="1"/>
        <end position="35"/>
    </location>
</feature>